<evidence type="ECO:0000256" key="2">
    <source>
        <dbReference type="ARBA" id="ARBA00022771"/>
    </source>
</evidence>
<reference evidence="9" key="2">
    <citation type="submission" date="2025-08" db="UniProtKB">
        <authorList>
            <consortium name="RefSeq"/>
        </authorList>
    </citation>
    <scope>IDENTIFICATION</scope>
    <source>
        <tissue evidence="9">Leaf</tissue>
    </source>
</reference>
<feature type="zinc finger region" description="C3H1-type" evidence="5">
    <location>
        <begin position="75"/>
        <end position="103"/>
    </location>
</feature>
<evidence type="ECO:0000256" key="5">
    <source>
        <dbReference type="PROSITE-ProRule" id="PRU00723"/>
    </source>
</evidence>
<feature type="zinc finger region" description="C3H1-type" evidence="5">
    <location>
        <begin position="292"/>
        <end position="320"/>
    </location>
</feature>
<evidence type="ECO:0000259" key="7">
    <source>
        <dbReference type="PROSITE" id="PS50103"/>
    </source>
</evidence>
<evidence type="ECO:0000256" key="1">
    <source>
        <dbReference type="ARBA" id="ARBA00022723"/>
    </source>
</evidence>
<feature type="region of interest" description="Disordered" evidence="6">
    <location>
        <begin position="226"/>
        <end position="249"/>
    </location>
</feature>
<evidence type="ECO:0000256" key="4">
    <source>
        <dbReference type="ARBA" id="ARBA00023125"/>
    </source>
</evidence>
<dbReference type="GO" id="GO:0008270">
    <property type="term" value="F:zinc ion binding"/>
    <property type="evidence" value="ECO:0007669"/>
    <property type="project" value="UniProtKB-KW"/>
</dbReference>
<dbReference type="AlphaFoldDB" id="A0A6P5GQT9"/>
<gene>
    <name evidence="9" type="primary">LOC109724074</name>
</gene>
<evidence type="ECO:0000313" key="9">
    <source>
        <dbReference type="RefSeq" id="XP_020108313.1"/>
    </source>
</evidence>
<protein>
    <submittedName>
        <fullName evidence="9">Zinc finger CCCH domain-containing protein 6-like isoform X1</fullName>
    </submittedName>
</protein>
<keyword evidence="4" id="KW-0238">DNA-binding</keyword>
<feature type="domain" description="C3H1-type" evidence="7">
    <location>
        <begin position="246"/>
        <end position="274"/>
    </location>
</feature>
<keyword evidence="8" id="KW-1185">Reference proteome</keyword>
<keyword evidence="1 5" id="KW-0479">Metal-binding</keyword>
<feature type="zinc finger region" description="C3H1-type" evidence="5">
    <location>
        <begin position="27"/>
        <end position="55"/>
    </location>
</feature>
<dbReference type="SUPFAM" id="SSF90229">
    <property type="entry name" value="CCCH zinc finger"/>
    <property type="match status" value="5"/>
</dbReference>
<keyword evidence="3 5" id="KW-0862">Zinc</keyword>
<feature type="domain" description="C3H1-type" evidence="7">
    <location>
        <begin position="75"/>
        <end position="103"/>
    </location>
</feature>
<feature type="domain" description="C3H1-type" evidence="7">
    <location>
        <begin position="292"/>
        <end position="320"/>
    </location>
</feature>
<dbReference type="Gene3D" id="2.30.30.1190">
    <property type="match status" value="2"/>
</dbReference>
<organism evidence="8 9">
    <name type="scientific">Ananas comosus</name>
    <name type="common">Pineapple</name>
    <name type="synonym">Ananas ananas</name>
    <dbReference type="NCBI Taxonomy" id="4615"/>
    <lineage>
        <taxon>Eukaryota</taxon>
        <taxon>Viridiplantae</taxon>
        <taxon>Streptophyta</taxon>
        <taxon>Embryophyta</taxon>
        <taxon>Tracheophyta</taxon>
        <taxon>Spermatophyta</taxon>
        <taxon>Magnoliopsida</taxon>
        <taxon>Liliopsida</taxon>
        <taxon>Poales</taxon>
        <taxon>Bromeliaceae</taxon>
        <taxon>Bromelioideae</taxon>
        <taxon>Ananas</taxon>
    </lineage>
</organism>
<feature type="zinc finger region" description="C3H1-type" evidence="5">
    <location>
        <begin position="120"/>
        <end position="148"/>
    </location>
</feature>
<sequence>MERPRDTGLEEPMWRLRLGGNTGYPLRPGEPDCTYYLRTGLCSFGERCRYNHPRDRSGALLPGTGRSGMVEYPERPGQPECPYYMKNGTCKFGSTCKFHHPKQGGHVQQVLLNYFGYPLRPGEKECSYYMKTGQCKFGLTCKFHHPEPSSVPSSQQYPPLATMQLGTSVMPRPYVSGSYGPMMVSPGVLPMPYPAPVSPVLSRGGQQTVQAGPAYNIAHQAAPLEPGSSLAGFSGSGQGDHKFPERPGQPECQYYMRTGDCKFGATCKYHHPPNRSIAKTDCHLSPLGLPLRPDAQPCTYYMRHGECKFGPACRFDHPMGSMSYSPSASSLSDMPVAPYPIGYAVATLAPSSSSSDLRLEYFTTKDSASSRMASVESASGSIGSIFSRGGYAPHAFIHPQTSLVAVSASSTSHGSEISG</sequence>
<name>A0A6P5GQT9_ANACO</name>
<feature type="domain" description="C3H1-type" evidence="7">
    <location>
        <begin position="120"/>
        <end position="148"/>
    </location>
</feature>
<dbReference type="GeneID" id="109724074"/>
<dbReference type="InterPro" id="IPR036855">
    <property type="entry name" value="Znf_CCCH_sf"/>
</dbReference>
<dbReference type="PANTHER" id="PTHR12506">
    <property type="entry name" value="PROTEIN PHOSPHATASE RELATED"/>
    <property type="match status" value="1"/>
</dbReference>
<dbReference type="InterPro" id="IPR050974">
    <property type="entry name" value="Plant_ZF_CCCH"/>
</dbReference>
<reference evidence="8" key="1">
    <citation type="journal article" date="2015" name="Nat. Genet.">
        <title>The pineapple genome and the evolution of CAM photosynthesis.</title>
        <authorList>
            <person name="Ming R."/>
            <person name="VanBuren R."/>
            <person name="Wai C.M."/>
            <person name="Tang H."/>
            <person name="Schatz M.C."/>
            <person name="Bowers J.E."/>
            <person name="Lyons E."/>
            <person name="Wang M.L."/>
            <person name="Chen J."/>
            <person name="Biggers E."/>
            <person name="Zhang J."/>
            <person name="Huang L."/>
            <person name="Zhang L."/>
            <person name="Miao W."/>
            <person name="Zhang J."/>
            <person name="Ye Z."/>
            <person name="Miao C."/>
            <person name="Lin Z."/>
            <person name="Wang H."/>
            <person name="Zhou H."/>
            <person name="Yim W.C."/>
            <person name="Priest H.D."/>
            <person name="Zheng C."/>
            <person name="Woodhouse M."/>
            <person name="Edger P.P."/>
            <person name="Guyot R."/>
            <person name="Guo H.B."/>
            <person name="Guo H."/>
            <person name="Zheng G."/>
            <person name="Singh R."/>
            <person name="Sharma A."/>
            <person name="Min X."/>
            <person name="Zheng Y."/>
            <person name="Lee H."/>
            <person name="Gurtowski J."/>
            <person name="Sedlazeck F.J."/>
            <person name="Harkess A."/>
            <person name="McKain M.R."/>
            <person name="Liao Z."/>
            <person name="Fang J."/>
            <person name="Liu J."/>
            <person name="Zhang X."/>
            <person name="Zhang Q."/>
            <person name="Hu W."/>
            <person name="Qin Y."/>
            <person name="Wang K."/>
            <person name="Chen L.Y."/>
            <person name="Shirley N."/>
            <person name="Lin Y.R."/>
            <person name="Liu L.Y."/>
            <person name="Hernandez A.G."/>
            <person name="Wright C.L."/>
            <person name="Bulone V."/>
            <person name="Tuskan G.A."/>
            <person name="Heath K."/>
            <person name="Zee F."/>
            <person name="Moore P.H."/>
            <person name="Sunkar R."/>
            <person name="Leebens-Mack J.H."/>
            <person name="Mockler T."/>
            <person name="Bennetzen J.L."/>
            <person name="Freeling M."/>
            <person name="Sankoff D."/>
            <person name="Paterson A.H."/>
            <person name="Zhu X."/>
            <person name="Yang X."/>
            <person name="Smith J.A."/>
            <person name="Cushman J.C."/>
            <person name="Paull R.E."/>
            <person name="Yu Q."/>
        </authorList>
    </citation>
    <scope>NUCLEOTIDE SEQUENCE [LARGE SCALE GENOMIC DNA]</scope>
    <source>
        <strain evidence="8">cv. F153</strain>
    </source>
</reference>
<dbReference type="PROSITE" id="PS50103">
    <property type="entry name" value="ZF_C3H1"/>
    <property type="match status" value="5"/>
</dbReference>
<accession>A0A6P5GQT9</accession>
<evidence type="ECO:0000313" key="8">
    <source>
        <dbReference type="Proteomes" id="UP000515123"/>
    </source>
</evidence>
<evidence type="ECO:0000256" key="6">
    <source>
        <dbReference type="SAM" id="MobiDB-lite"/>
    </source>
</evidence>
<proteinExistence type="predicted"/>
<feature type="domain" description="C3H1-type" evidence="7">
    <location>
        <begin position="27"/>
        <end position="55"/>
    </location>
</feature>
<dbReference type="OrthoDB" id="411372at2759"/>
<dbReference type="GO" id="GO:0003677">
    <property type="term" value="F:DNA binding"/>
    <property type="evidence" value="ECO:0007669"/>
    <property type="project" value="UniProtKB-KW"/>
</dbReference>
<dbReference type="GO" id="GO:0003729">
    <property type="term" value="F:mRNA binding"/>
    <property type="evidence" value="ECO:0007669"/>
    <property type="project" value="UniProtKB-ARBA"/>
</dbReference>
<feature type="zinc finger region" description="C3H1-type" evidence="5">
    <location>
        <begin position="246"/>
        <end position="274"/>
    </location>
</feature>
<keyword evidence="2 5" id="KW-0863">Zinc-finger</keyword>
<dbReference type="InterPro" id="IPR000571">
    <property type="entry name" value="Znf_CCCH"/>
</dbReference>
<dbReference type="Gramene" id="Aco001897.1.mrna1">
    <property type="protein sequence ID" value="Aco001897.1.mrna1"/>
    <property type="gene ID" value="Aco001897.1.path1"/>
</dbReference>
<dbReference type="Pfam" id="PF00642">
    <property type="entry name" value="zf-CCCH"/>
    <property type="match status" value="5"/>
</dbReference>
<dbReference type="SMART" id="SM00356">
    <property type="entry name" value="ZnF_C3H1"/>
    <property type="match status" value="5"/>
</dbReference>
<dbReference type="Gene3D" id="4.10.1000.10">
    <property type="entry name" value="Zinc finger, CCCH-type"/>
    <property type="match status" value="2"/>
</dbReference>
<dbReference type="RefSeq" id="XP_020108313.1">
    <property type="nucleotide sequence ID" value="XM_020252724.1"/>
</dbReference>
<dbReference type="Proteomes" id="UP000515123">
    <property type="component" value="Linkage group 18"/>
</dbReference>
<dbReference type="PANTHER" id="PTHR12506:SF41">
    <property type="entry name" value="ZINC FINGER CCCH DOMAIN-CONTAINING PROTEIN 58"/>
    <property type="match status" value="1"/>
</dbReference>
<evidence type="ECO:0000256" key="3">
    <source>
        <dbReference type="ARBA" id="ARBA00022833"/>
    </source>
</evidence>